<dbReference type="PROSITE" id="PS51186">
    <property type="entry name" value="GNAT"/>
    <property type="match status" value="1"/>
</dbReference>
<name>A0A9W4KP32_9EURO</name>
<accession>A0A9W4KP32</accession>
<dbReference type="OrthoDB" id="10039976at2759"/>
<dbReference type="PANTHER" id="PTHR43233:SF1">
    <property type="entry name" value="FAMILY N-ACETYLTRANSFERASE, PUTATIVE (AFU_ORTHOLOGUE AFUA_6G03350)-RELATED"/>
    <property type="match status" value="1"/>
</dbReference>
<dbReference type="SUPFAM" id="SSF55729">
    <property type="entry name" value="Acyl-CoA N-acyltransferases (Nat)"/>
    <property type="match status" value="1"/>
</dbReference>
<evidence type="ECO:0000259" key="1">
    <source>
        <dbReference type="PROSITE" id="PS51186"/>
    </source>
</evidence>
<gene>
    <name evidence="2" type="ORF">PEGY_LOCUS9250</name>
</gene>
<organism evidence="2 3">
    <name type="scientific">Penicillium egyptiacum</name>
    <dbReference type="NCBI Taxonomy" id="1303716"/>
    <lineage>
        <taxon>Eukaryota</taxon>
        <taxon>Fungi</taxon>
        <taxon>Dikarya</taxon>
        <taxon>Ascomycota</taxon>
        <taxon>Pezizomycotina</taxon>
        <taxon>Eurotiomycetes</taxon>
        <taxon>Eurotiomycetidae</taxon>
        <taxon>Eurotiales</taxon>
        <taxon>Aspergillaceae</taxon>
        <taxon>Penicillium</taxon>
    </lineage>
</organism>
<dbReference type="PANTHER" id="PTHR43233">
    <property type="entry name" value="FAMILY N-ACETYLTRANSFERASE, PUTATIVE (AFU_ORTHOLOGUE AFUA_6G03350)-RELATED"/>
    <property type="match status" value="1"/>
</dbReference>
<sequence length="199" mass="22735">MSSAPPTSGLPPKMWTRDNNREFFISTEPSLLSVKAVNAAFDRDFVYWQKKPFPEDVLWQILHGALSFGVYRWTQPLESVNDSTIPCSENTEQVGLARMVTDSCTFAYLSDTYVLPEYQGSGLGKWLVACVAETFSKENMPYLRRIMLLTDDERMQAFYAKMFGVKVVGHEERKDMGRDLVFMCARPHAQPSLDSKRLL</sequence>
<dbReference type="Pfam" id="PF00583">
    <property type="entry name" value="Acetyltransf_1"/>
    <property type="match status" value="1"/>
</dbReference>
<feature type="domain" description="N-acetyltransferase" evidence="1">
    <location>
        <begin position="45"/>
        <end position="187"/>
    </location>
</feature>
<keyword evidence="3" id="KW-1185">Reference proteome</keyword>
<dbReference type="Gene3D" id="3.40.630.30">
    <property type="match status" value="1"/>
</dbReference>
<evidence type="ECO:0000313" key="3">
    <source>
        <dbReference type="Proteomes" id="UP001154252"/>
    </source>
</evidence>
<dbReference type="InterPro" id="IPR000182">
    <property type="entry name" value="GNAT_dom"/>
</dbReference>
<dbReference type="EMBL" id="CAJVRC010000892">
    <property type="protein sequence ID" value="CAG8908484.1"/>
    <property type="molecule type" value="Genomic_DNA"/>
</dbReference>
<proteinExistence type="predicted"/>
<dbReference type="Proteomes" id="UP001154252">
    <property type="component" value="Unassembled WGS sequence"/>
</dbReference>
<protein>
    <recommendedName>
        <fullName evidence="1">N-acetyltransferase domain-containing protein</fullName>
    </recommendedName>
</protein>
<dbReference type="CDD" id="cd04301">
    <property type="entry name" value="NAT_SF"/>
    <property type="match status" value="1"/>
</dbReference>
<dbReference type="GO" id="GO:0016747">
    <property type="term" value="F:acyltransferase activity, transferring groups other than amino-acyl groups"/>
    <property type="evidence" value="ECO:0007669"/>
    <property type="project" value="InterPro"/>
</dbReference>
<dbReference type="InterPro" id="IPR053144">
    <property type="entry name" value="Acetyltransferase_Butenolide"/>
</dbReference>
<comment type="caution">
    <text evidence="2">The sequence shown here is derived from an EMBL/GenBank/DDBJ whole genome shotgun (WGS) entry which is preliminary data.</text>
</comment>
<reference evidence="2" key="1">
    <citation type="submission" date="2021-07" db="EMBL/GenBank/DDBJ databases">
        <authorList>
            <person name="Branca A.L. A."/>
        </authorList>
    </citation>
    <scope>NUCLEOTIDE SEQUENCE</scope>
</reference>
<evidence type="ECO:0000313" key="2">
    <source>
        <dbReference type="EMBL" id="CAG8908484.1"/>
    </source>
</evidence>
<dbReference type="AlphaFoldDB" id="A0A9W4KP32"/>
<dbReference type="InterPro" id="IPR016181">
    <property type="entry name" value="Acyl_CoA_acyltransferase"/>
</dbReference>